<organism evidence="4 5">
    <name type="scientific">Danionella cerebrum</name>
    <dbReference type="NCBI Taxonomy" id="2873325"/>
    <lineage>
        <taxon>Eukaryota</taxon>
        <taxon>Metazoa</taxon>
        <taxon>Chordata</taxon>
        <taxon>Craniata</taxon>
        <taxon>Vertebrata</taxon>
        <taxon>Euteleostomi</taxon>
        <taxon>Actinopterygii</taxon>
        <taxon>Neopterygii</taxon>
        <taxon>Teleostei</taxon>
        <taxon>Ostariophysi</taxon>
        <taxon>Cypriniformes</taxon>
        <taxon>Danionidae</taxon>
        <taxon>Danioninae</taxon>
        <taxon>Danionella</taxon>
    </lineage>
</organism>
<dbReference type="PRINTS" id="PR00929">
    <property type="entry name" value="ATHOOK"/>
</dbReference>
<feature type="region of interest" description="Disordered" evidence="3">
    <location>
        <begin position="1"/>
        <end position="304"/>
    </location>
</feature>
<keyword evidence="2" id="KW-0539">Nucleus</keyword>
<evidence type="ECO:0000256" key="3">
    <source>
        <dbReference type="SAM" id="MobiDB-lite"/>
    </source>
</evidence>
<dbReference type="OrthoDB" id="8959848at2759"/>
<feature type="compositionally biased region" description="Basic residues" evidence="3">
    <location>
        <begin position="206"/>
        <end position="220"/>
    </location>
</feature>
<dbReference type="InterPro" id="IPR017956">
    <property type="entry name" value="AT_hook_DNA-bd_motif"/>
</dbReference>
<evidence type="ECO:0000256" key="2">
    <source>
        <dbReference type="ARBA" id="ARBA00023242"/>
    </source>
</evidence>
<dbReference type="Proteomes" id="UP000316079">
    <property type="component" value="Unassembled WGS sequence"/>
</dbReference>
<comment type="subcellular location">
    <subcellularLocation>
        <location evidence="1">Nucleus</location>
    </subcellularLocation>
</comment>
<dbReference type="EMBL" id="SRMA01025615">
    <property type="protein sequence ID" value="TRY92438.1"/>
    <property type="molecule type" value="Genomic_DNA"/>
</dbReference>
<dbReference type="GO" id="GO:0003677">
    <property type="term" value="F:DNA binding"/>
    <property type="evidence" value="ECO:0007669"/>
    <property type="project" value="InterPro"/>
</dbReference>
<evidence type="ECO:0008006" key="6">
    <source>
        <dbReference type="Google" id="ProtNLM"/>
    </source>
</evidence>
<reference evidence="4 5" key="1">
    <citation type="journal article" date="2019" name="Sci. Data">
        <title>Hybrid genome assembly and annotation of Danionella translucida.</title>
        <authorList>
            <person name="Kadobianskyi M."/>
            <person name="Schulze L."/>
            <person name="Schuelke M."/>
            <person name="Judkewitz B."/>
        </authorList>
    </citation>
    <scope>NUCLEOTIDE SEQUENCE [LARGE SCALE GENOMIC DNA]</scope>
    <source>
        <strain evidence="4 5">Bolton</strain>
    </source>
</reference>
<dbReference type="AlphaFoldDB" id="A0A553QRP4"/>
<accession>A0A553QRP4</accession>
<dbReference type="PROSITE" id="PS00354">
    <property type="entry name" value="HMGI_Y"/>
    <property type="match status" value="1"/>
</dbReference>
<dbReference type="GO" id="GO:0005634">
    <property type="term" value="C:nucleus"/>
    <property type="evidence" value="ECO:0007669"/>
    <property type="project" value="UniProtKB-SubCell"/>
</dbReference>
<gene>
    <name evidence="4" type="ORF">DNTS_008595</name>
</gene>
<comment type="caution">
    <text evidence="4">The sequence shown here is derived from an EMBL/GenBank/DDBJ whole genome shotgun (WGS) entry which is preliminary data.</text>
</comment>
<proteinExistence type="predicted"/>
<feature type="compositionally biased region" description="Basic residues" evidence="3">
    <location>
        <begin position="95"/>
        <end position="125"/>
    </location>
</feature>
<protein>
    <recommendedName>
        <fullName evidence="6">Chromosomal protein D1-like</fullName>
    </recommendedName>
</protein>
<keyword evidence="5" id="KW-1185">Reference proteome</keyword>
<evidence type="ECO:0000256" key="1">
    <source>
        <dbReference type="ARBA" id="ARBA00004123"/>
    </source>
</evidence>
<feature type="compositionally biased region" description="Basic residues" evidence="3">
    <location>
        <begin position="62"/>
        <end position="81"/>
    </location>
</feature>
<feature type="compositionally biased region" description="Basic residues" evidence="3">
    <location>
        <begin position="141"/>
        <end position="157"/>
    </location>
</feature>
<dbReference type="STRING" id="623744.A0A553QRP4"/>
<dbReference type="SMART" id="SM00384">
    <property type="entry name" value="AT_hook"/>
    <property type="match status" value="9"/>
</dbReference>
<evidence type="ECO:0000313" key="4">
    <source>
        <dbReference type="EMBL" id="TRY92438.1"/>
    </source>
</evidence>
<sequence>MEVEKRAGSEGSLSNGGPHAAKRGRGRPRGSANKKFTPRKTHTPARTSKKVDYFTPGIVIKTKVKKRGRPKKIRVLGRPRKIPLTPEEESERLLSSKHKKRMSKPLGRPRIHPVPKGPTVKRGRPPKANAKTNRSEANGTFKKRGRPAGSLNKKKGRPVGSTKVTKITSDDKKQVDGIPRKRGRPPGSGASLKPEVVHLNPDGSPRKRGRPSGTPKKLKAVQKAVEEGGKKRGRPPKTVNLTTNEEEKTAKGAMRRKRGRPSKVSLLEPQEKSEDEDSPSAKRSHTSDDSGNANDTEEDGIDGS</sequence>
<evidence type="ECO:0000313" key="5">
    <source>
        <dbReference type="Proteomes" id="UP000316079"/>
    </source>
</evidence>
<dbReference type="GO" id="GO:0006355">
    <property type="term" value="P:regulation of DNA-templated transcription"/>
    <property type="evidence" value="ECO:0007669"/>
    <property type="project" value="InterPro"/>
</dbReference>
<dbReference type="Pfam" id="PF02178">
    <property type="entry name" value="AT_hook"/>
    <property type="match status" value="7"/>
</dbReference>
<feature type="compositionally biased region" description="Acidic residues" evidence="3">
    <location>
        <begin position="295"/>
        <end position="304"/>
    </location>
</feature>
<feature type="compositionally biased region" description="Basic and acidic residues" evidence="3">
    <location>
        <begin position="168"/>
        <end position="179"/>
    </location>
</feature>
<dbReference type="InterPro" id="IPR000637">
    <property type="entry name" value="HMGI/Y_DNA-bd_CS"/>
</dbReference>
<name>A0A553QRP4_9TELE</name>